<keyword evidence="5" id="KW-1185">Reference proteome</keyword>
<dbReference type="SMART" id="SM00320">
    <property type="entry name" value="WD40"/>
    <property type="match status" value="4"/>
</dbReference>
<dbReference type="OrthoDB" id="20669at2759"/>
<accession>A0A1U7WXM2</accession>
<dbReference type="Gene3D" id="3.80.10.10">
    <property type="entry name" value="Ribonuclease Inhibitor"/>
    <property type="match status" value="1"/>
</dbReference>
<dbReference type="AlphaFoldDB" id="A0A1U7WXM2"/>
<dbReference type="STRING" id="4096.A0A1U7WXM2"/>
<dbReference type="SUPFAM" id="SSF50978">
    <property type="entry name" value="WD40 repeat-like"/>
    <property type="match status" value="1"/>
</dbReference>
<evidence type="ECO:0000313" key="5">
    <source>
        <dbReference type="Proteomes" id="UP000189701"/>
    </source>
</evidence>
<dbReference type="InterPro" id="IPR036322">
    <property type="entry name" value="WD40_repeat_dom_sf"/>
</dbReference>
<reference evidence="6" key="2">
    <citation type="submission" date="2025-08" db="UniProtKB">
        <authorList>
            <consortium name="RefSeq"/>
        </authorList>
    </citation>
    <scope>IDENTIFICATION</scope>
    <source>
        <tissue evidence="6">Leaf</tissue>
    </source>
</reference>
<proteinExistence type="predicted"/>
<dbReference type="InterPro" id="IPR048514">
    <property type="entry name" value="DHU1_N"/>
</dbReference>
<dbReference type="PANTHER" id="PTHR47201">
    <property type="entry name" value="BNAC09G30780D PROTEIN"/>
    <property type="match status" value="1"/>
</dbReference>
<dbReference type="GeneID" id="104228242"/>
<reference evidence="5" key="1">
    <citation type="journal article" date="2013" name="Genome Biol.">
        <title>Reference genomes and transcriptomes of Nicotiana sylvestris and Nicotiana tomentosiformis.</title>
        <authorList>
            <person name="Sierro N."/>
            <person name="Battey J.N."/>
            <person name="Ouadi S."/>
            <person name="Bovet L."/>
            <person name="Goepfert S."/>
            <person name="Bakaher N."/>
            <person name="Peitsch M.C."/>
            <person name="Ivanov N.V."/>
        </authorList>
    </citation>
    <scope>NUCLEOTIDE SEQUENCE [LARGE SCALE GENOMIC DNA]</scope>
</reference>
<dbReference type="SUPFAM" id="SSF52058">
    <property type="entry name" value="L domain-like"/>
    <property type="match status" value="1"/>
</dbReference>
<dbReference type="KEGG" id="nsy:104228242"/>
<dbReference type="Proteomes" id="UP000189701">
    <property type="component" value="Unplaced"/>
</dbReference>
<dbReference type="InterPro" id="IPR001680">
    <property type="entry name" value="WD40_rpt"/>
</dbReference>
<feature type="domain" description="DWD hypersensitive to UV-B 1 N-terminal" evidence="4">
    <location>
        <begin position="273"/>
        <end position="358"/>
    </location>
</feature>
<keyword evidence="2" id="KW-0677">Repeat</keyword>
<evidence type="ECO:0000256" key="3">
    <source>
        <dbReference type="PROSITE-ProRule" id="PRU00221"/>
    </source>
</evidence>
<dbReference type="RefSeq" id="XP_009778980.1">
    <property type="nucleotide sequence ID" value="XM_009780678.1"/>
</dbReference>
<keyword evidence="1 3" id="KW-0853">WD repeat</keyword>
<name>A0A1U7WXM2_NICSY</name>
<dbReference type="PROSITE" id="PS50294">
    <property type="entry name" value="WD_REPEATS_REGION"/>
    <property type="match status" value="1"/>
</dbReference>
<feature type="repeat" description="WD" evidence="3">
    <location>
        <begin position="578"/>
        <end position="613"/>
    </location>
</feature>
<protein>
    <submittedName>
        <fullName evidence="6">Uncharacterized protein LOC104228242 isoform X1</fullName>
    </submittedName>
</protein>
<feature type="domain" description="DWD hypersensitive to UV-B 1 N-terminal" evidence="4">
    <location>
        <begin position="5"/>
        <end position="226"/>
    </location>
</feature>
<dbReference type="InterPro" id="IPR015943">
    <property type="entry name" value="WD40/YVTN_repeat-like_dom_sf"/>
</dbReference>
<dbReference type="PROSITE" id="PS00678">
    <property type="entry name" value="WD_REPEATS_1"/>
    <property type="match status" value="1"/>
</dbReference>
<dbReference type="InterPro" id="IPR019775">
    <property type="entry name" value="WD40_repeat_CS"/>
</dbReference>
<dbReference type="Gene3D" id="2.130.10.10">
    <property type="entry name" value="YVTN repeat-like/Quinoprotein amine dehydrogenase"/>
    <property type="match status" value="1"/>
</dbReference>
<dbReference type="eggNOG" id="KOG0531">
    <property type="taxonomic scope" value="Eukaryota"/>
</dbReference>
<dbReference type="GO" id="GO:0080008">
    <property type="term" value="C:Cul4-RING E3 ubiquitin ligase complex"/>
    <property type="evidence" value="ECO:0007669"/>
    <property type="project" value="InterPro"/>
</dbReference>
<evidence type="ECO:0000313" key="6">
    <source>
        <dbReference type="RefSeq" id="XP_009778980.1"/>
    </source>
</evidence>
<evidence type="ECO:0000259" key="4">
    <source>
        <dbReference type="Pfam" id="PF20919"/>
    </source>
</evidence>
<dbReference type="GO" id="GO:0071493">
    <property type="term" value="P:cellular response to UV-B"/>
    <property type="evidence" value="ECO:0007669"/>
    <property type="project" value="InterPro"/>
</dbReference>
<gene>
    <name evidence="6" type="primary">LOC104228242</name>
</gene>
<dbReference type="PROSITE" id="PS50082">
    <property type="entry name" value="WD_REPEATS_2"/>
    <property type="match status" value="1"/>
</dbReference>
<sequence>MSFDISSIVARYLNSCKLHEVLPNAALLSELYKASMQKKVQQRRTLLVSLDELEDVDMSPLVDVLLKIHLFDVDAVDVLCTSPLAVKQESVVSLVRAVNSTLRTVDLQDMLFKKEILWDLFQSGLNCQSLKLRSTEIQKLNMVGSFMQLDTLNLDFCSSLTNLERDCFACMPKLMRLSICGTRIADLWTTRAALTRLPSLTELRFQNCICCKDTGPCLASSNGAGSPASVGNLFSTYGFKRINQDSLNDSADKVSNHFEGILSSDPSFVAKSGRADLQHEVSFGDFHVQERDDCPEDINLKLRDRSVVSKMYLSCHPSPICFEKYYREYIIASLPHLEVLDNFPIRKLDRELANTVFSQYYEYLPYKRQRKENVASVLHMRETGRGNVYHSKSSRIKEAVSCRKSPYFYSRSLCAAKLGSSASPSLHILSNISNNIKEGSGSLRPRQFEYHPTNPSLMAFGTLDGEVVVVNHDAGNTFSYIPLFGVTNSILGLCWLNKNPFKLLAGSDNGSLRLYDINDTSPKSETSYSSSSPAVFEKFEQLTSLHVNSTDDQFVTSGYSKKVAIYDICSGERLHLFSDMHQEPINVAKFAHHSPNLLATSSFDRDVKLWDLRQMPNRPCYTASSSRGNVMVCFSPDDLYLLVSAVDNEVKQLLSVDGRLQTDFRIASTGSAHNYTRSYYMNGRDYVISGSSDESIVRICCAQTGRRLRDYYLEDRALESPILVQSLRSDPFRHFHMAVLASYMRPSSRRDIIKVTLLESGQYGDKDSMSKDCCNPYGYGG</sequence>
<dbReference type="Pfam" id="PF00400">
    <property type="entry name" value="WD40"/>
    <property type="match status" value="1"/>
</dbReference>
<dbReference type="InterPro" id="IPR046377">
    <property type="entry name" value="DHU1"/>
</dbReference>
<organism evidence="5 6">
    <name type="scientific">Nicotiana sylvestris</name>
    <name type="common">Wood tobacco</name>
    <name type="synonym">South American tobacco</name>
    <dbReference type="NCBI Taxonomy" id="4096"/>
    <lineage>
        <taxon>Eukaryota</taxon>
        <taxon>Viridiplantae</taxon>
        <taxon>Streptophyta</taxon>
        <taxon>Embryophyta</taxon>
        <taxon>Tracheophyta</taxon>
        <taxon>Spermatophyta</taxon>
        <taxon>Magnoliopsida</taxon>
        <taxon>eudicotyledons</taxon>
        <taxon>Gunneridae</taxon>
        <taxon>Pentapetalae</taxon>
        <taxon>asterids</taxon>
        <taxon>lamiids</taxon>
        <taxon>Solanales</taxon>
        <taxon>Solanaceae</taxon>
        <taxon>Nicotianoideae</taxon>
        <taxon>Nicotianeae</taxon>
        <taxon>Nicotiana</taxon>
    </lineage>
</organism>
<evidence type="ECO:0000256" key="2">
    <source>
        <dbReference type="ARBA" id="ARBA00022737"/>
    </source>
</evidence>
<evidence type="ECO:0000256" key="1">
    <source>
        <dbReference type="ARBA" id="ARBA00022574"/>
    </source>
</evidence>
<dbReference type="PANTHER" id="PTHR47201:SF3">
    <property type="entry name" value="U2A'_PHOSPHOPROTEIN 32 FAMILY A C-TERMINAL DOMAIN-CONTAINING PROTEIN"/>
    <property type="match status" value="1"/>
</dbReference>
<dbReference type="InterPro" id="IPR032675">
    <property type="entry name" value="LRR_dom_sf"/>
</dbReference>
<dbReference type="Pfam" id="PF20919">
    <property type="entry name" value="DHU1_N"/>
    <property type="match status" value="2"/>
</dbReference>